<feature type="binding site" evidence="7">
    <location>
        <position position="287"/>
    </location>
    <ligand>
        <name>substrate</name>
    </ligand>
</feature>
<dbReference type="NCBIfam" id="NF004624">
    <property type="entry name" value="PRK05964.1"/>
    <property type="match status" value="1"/>
</dbReference>
<dbReference type="InterPro" id="IPR015424">
    <property type="entry name" value="PyrdxlP-dep_Trfase"/>
</dbReference>
<dbReference type="InterPro" id="IPR005814">
    <property type="entry name" value="Aminotrans_3"/>
</dbReference>
<evidence type="ECO:0000256" key="3">
    <source>
        <dbReference type="ARBA" id="ARBA00022679"/>
    </source>
</evidence>
<dbReference type="EC" id="2.6.1.62" evidence="7"/>
<evidence type="ECO:0000256" key="5">
    <source>
        <dbReference type="ARBA" id="ARBA00022756"/>
    </source>
</evidence>
<comment type="function">
    <text evidence="7">Catalyzes the transfer of the alpha-amino group from S-adenosyl-L-methionine (SAM) to 7-keto-8-aminopelargonic acid (KAPA) to form 7,8-diaminopelargonic acid (DAPA). It is the only aminotransferase known to utilize SAM as an amino donor.</text>
</comment>
<feature type="binding site" evidence="7">
    <location>
        <begin position="321"/>
        <end position="322"/>
    </location>
    <ligand>
        <name>pyridoxal 5'-phosphate</name>
        <dbReference type="ChEBI" id="CHEBI:597326"/>
    </ligand>
</feature>
<proteinExistence type="inferred from homology"/>
<evidence type="ECO:0000313" key="8">
    <source>
        <dbReference type="EMBL" id="MCC0099453.1"/>
    </source>
</evidence>
<dbReference type="InterPro" id="IPR049704">
    <property type="entry name" value="Aminotrans_3_PPA_site"/>
</dbReference>
<comment type="similarity">
    <text evidence="7">Belongs to the class-III pyridoxal-phosphate-dependent aminotransferase family. BioA subfamily.</text>
</comment>
<keyword evidence="9" id="KW-1185">Reference proteome</keyword>
<feature type="binding site" evidence="7">
    <location>
        <position position="157"/>
    </location>
    <ligand>
        <name>substrate</name>
    </ligand>
</feature>
<feature type="binding site" evidence="7">
    <location>
        <begin position="124"/>
        <end position="125"/>
    </location>
    <ligand>
        <name>pyridoxal 5'-phosphate</name>
        <dbReference type="ChEBI" id="CHEBI:597326"/>
    </ligand>
</feature>
<feature type="modified residue" description="N6-(pyridoxal phosphate)lysine" evidence="7">
    <location>
        <position position="287"/>
    </location>
</feature>
<dbReference type="PANTHER" id="PTHR42684:SF17">
    <property type="entry name" value="ADENOSYLMETHIONINE-8-AMINO-7-OXONONANOATE AMINOTRANSFERASE"/>
    <property type="match status" value="1"/>
</dbReference>
<protein>
    <recommendedName>
        <fullName evidence="7">Adenosylmethionine-8-amino-7-oxononanoate aminotransferase</fullName>
        <ecNumber evidence="7">2.6.1.62</ecNumber>
    </recommendedName>
    <alternativeName>
        <fullName evidence="7">7,8-diamino-pelargonic acid aminotransferase</fullName>
        <shortName evidence="7">DAPA AT</shortName>
        <shortName evidence="7">DAPA aminotransferase</shortName>
    </alternativeName>
    <alternativeName>
        <fullName evidence="7">7,8-diaminononanoate synthase</fullName>
        <shortName evidence="7">DANS</shortName>
    </alternativeName>
    <alternativeName>
        <fullName evidence="7">Diaminopelargonic acid synthase</fullName>
    </alternativeName>
</protein>
<comment type="caution">
    <text evidence="8">The sequence shown here is derived from an EMBL/GenBank/DDBJ whole genome shotgun (WGS) entry which is preliminary data.</text>
</comment>
<keyword evidence="2 7" id="KW-0032">Aminotransferase</keyword>
<dbReference type="PANTHER" id="PTHR42684">
    <property type="entry name" value="ADENOSYLMETHIONINE-8-AMINO-7-OXONONANOATE AMINOTRANSFERASE"/>
    <property type="match status" value="1"/>
</dbReference>
<dbReference type="PROSITE" id="PS00600">
    <property type="entry name" value="AA_TRANSFER_CLASS_3"/>
    <property type="match status" value="1"/>
</dbReference>
<dbReference type="Gene3D" id="3.90.1150.10">
    <property type="entry name" value="Aspartate Aminotransferase, domain 1"/>
    <property type="match status" value="1"/>
</dbReference>
<keyword evidence="6 7" id="KW-0663">Pyridoxal phosphate</keyword>
<evidence type="ECO:0000256" key="2">
    <source>
        <dbReference type="ARBA" id="ARBA00022576"/>
    </source>
</evidence>
<feature type="site" description="Participates in the substrate recognition with KAPA and in a stacking interaction with the adenine ring of SAM" evidence="7">
    <location>
        <position position="25"/>
    </location>
</feature>
<comment type="subcellular location">
    <subcellularLocation>
        <location evidence="7">Cytoplasm</location>
    </subcellularLocation>
</comment>
<name>A0ABS8EEH2_9ACTN</name>
<keyword evidence="4 7" id="KW-0949">S-adenosyl-L-methionine</keyword>
<sequence>MPDQHHSLPAAELLALDRQHVWHPYGPMPGRQEPLVVSSASGVRLRLAEPAQGRDELVDGMSSWWSAIHGYNHPALNEAVTDQLGRMSHVMFGGLTHEPAVRLAARLVEITPPGLEHVFLADSGSVSVEVAVKMCLQYWRSIGRSGKTRLLTWRGGYHGDTWTPMGVCDPEGGMHELWSGILPQQLFADVPPSGFDAPVDPAYVEHLRSLLSAHADELAAVILEPVVQGAGGMRFHNPGYLRVMRELCDEYDVLLILDEIATGFGRTGALFAADHAGITPDVMCLGKSLTGGYLTLAATLCTERVADGISRGAVPVLAHGPTFMGNPLATAVALASIDLLLGQDWQREVKRIETGLLEGLAPARELPGVRDVRVLGAIGVVQLTHEVDVAAATRAAVREGVWVRPFRDLIYVMPPFVTGDGDVARICRAVCAAAQEG</sequence>
<dbReference type="InterPro" id="IPR005815">
    <property type="entry name" value="BioA"/>
</dbReference>
<evidence type="ECO:0000256" key="4">
    <source>
        <dbReference type="ARBA" id="ARBA00022691"/>
    </source>
</evidence>
<dbReference type="Gene3D" id="3.40.640.10">
    <property type="entry name" value="Type I PLP-dependent aspartate aminotransferase-like (Major domain)"/>
    <property type="match status" value="1"/>
</dbReference>
<keyword evidence="3 7" id="KW-0808">Transferase</keyword>
<feature type="binding site" evidence="7">
    <location>
        <position position="258"/>
    </location>
    <ligand>
        <name>pyridoxal 5'-phosphate</name>
        <dbReference type="ChEBI" id="CHEBI:597326"/>
    </ligand>
</feature>
<feature type="binding site" evidence="7">
    <location>
        <position position="64"/>
    </location>
    <ligand>
        <name>substrate</name>
    </ligand>
</feature>
<evidence type="ECO:0000256" key="7">
    <source>
        <dbReference type="HAMAP-Rule" id="MF_00834"/>
    </source>
</evidence>
<keyword evidence="5 7" id="KW-0093">Biotin biosynthesis</keyword>
<keyword evidence="7" id="KW-0963">Cytoplasm</keyword>
<evidence type="ECO:0000313" key="9">
    <source>
        <dbReference type="Proteomes" id="UP001520654"/>
    </source>
</evidence>
<reference evidence="8 9" key="1">
    <citation type="submission" date="2021-08" db="EMBL/GenBank/DDBJ databases">
        <title>Genomic Architecture of Streptomyces flavotricini NGL1 and Streptomyces erythrochromogenes HMS4 With Differential Plant Beneficial attributes and laccase production capabilities.</title>
        <authorList>
            <person name="Salwan R."/>
            <person name="Kaur R."/>
            <person name="Sharma V."/>
        </authorList>
    </citation>
    <scope>NUCLEOTIDE SEQUENCE [LARGE SCALE GENOMIC DNA]</scope>
    <source>
        <strain evidence="8 9">NGL1</strain>
    </source>
</reference>
<dbReference type="CDD" id="cd00610">
    <property type="entry name" value="OAT_like"/>
    <property type="match status" value="1"/>
</dbReference>
<evidence type="ECO:0000256" key="1">
    <source>
        <dbReference type="ARBA" id="ARBA00001933"/>
    </source>
</evidence>
<dbReference type="Proteomes" id="UP001520654">
    <property type="component" value="Unassembled WGS sequence"/>
</dbReference>
<dbReference type="RefSeq" id="WP_229342457.1">
    <property type="nucleotide sequence ID" value="NZ_JAINUL010000001.1"/>
</dbReference>
<feature type="binding site" evidence="7">
    <location>
        <position position="404"/>
    </location>
    <ligand>
        <name>substrate</name>
    </ligand>
</feature>
<dbReference type="InterPro" id="IPR015422">
    <property type="entry name" value="PyrdxlP-dep_Trfase_small"/>
</dbReference>
<dbReference type="InterPro" id="IPR015421">
    <property type="entry name" value="PyrdxlP-dep_Trfase_major"/>
</dbReference>
<evidence type="ECO:0000256" key="6">
    <source>
        <dbReference type="ARBA" id="ARBA00022898"/>
    </source>
</evidence>
<dbReference type="NCBIfam" id="TIGR00508">
    <property type="entry name" value="bioA"/>
    <property type="match status" value="1"/>
</dbReference>
<gene>
    <name evidence="7" type="primary">bioA</name>
    <name evidence="8" type="ORF">K7B10_32695</name>
</gene>
<comment type="subunit">
    <text evidence="7">Homodimer.</text>
</comment>
<dbReference type="SUPFAM" id="SSF53383">
    <property type="entry name" value="PLP-dependent transferases"/>
    <property type="match status" value="1"/>
</dbReference>
<accession>A0ABS8EEH2</accession>
<dbReference type="GO" id="GO:0004015">
    <property type="term" value="F:adenosylmethionine-8-amino-7-oxononanoate transaminase activity"/>
    <property type="evidence" value="ECO:0007669"/>
    <property type="project" value="UniProtKB-EC"/>
</dbReference>
<dbReference type="EMBL" id="JAINUL010000001">
    <property type="protein sequence ID" value="MCC0099453.1"/>
    <property type="molecule type" value="Genomic_DNA"/>
</dbReference>
<comment type="catalytic activity">
    <reaction evidence="7">
        <text>(8S)-8-amino-7-oxononanoate + S-adenosyl-L-methionine = S-adenosyl-4-methylsulfanyl-2-oxobutanoate + (7R,8S)-7,8-diammoniononanoate</text>
        <dbReference type="Rhea" id="RHEA:16861"/>
        <dbReference type="ChEBI" id="CHEBI:16490"/>
        <dbReference type="ChEBI" id="CHEBI:59789"/>
        <dbReference type="ChEBI" id="CHEBI:149468"/>
        <dbReference type="ChEBI" id="CHEBI:149469"/>
        <dbReference type="EC" id="2.6.1.62"/>
    </reaction>
</comment>
<dbReference type="HAMAP" id="MF_00834">
    <property type="entry name" value="BioA"/>
    <property type="match status" value="1"/>
</dbReference>
<comment type="cofactor">
    <cofactor evidence="1 7">
        <name>pyridoxal 5'-phosphate</name>
        <dbReference type="ChEBI" id="CHEBI:597326"/>
    </cofactor>
</comment>
<comment type="pathway">
    <text evidence="7">Cofactor biosynthesis; biotin biosynthesis; 7,8-diaminononanoate from 8-amino-7-oxononanoate (SAM route): step 1/1.</text>
</comment>
<feature type="binding site" evidence="7">
    <location>
        <position position="320"/>
    </location>
    <ligand>
        <name>substrate</name>
    </ligand>
</feature>
<dbReference type="Pfam" id="PF00202">
    <property type="entry name" value="Aminotran_3"/>
    <property type="match status" value="1"/>
</dbReference>
<organism evidence="8 9">
    <name type="scientific">Streptomyces flavotricini</name>
    <dbReference type="NCBI Taxonomy" id="66888"/>
    <lineage>
        <taxon>Bacteria</taxon>
        <taxon>Bacillati</taxon>
        <taxon>Actinomycetota</taxon>
        <taxon>Actinomycetes</taxon>
        <taxon>Kitasatosporales</taxon>
        <taxon>Streptomycetaceae</taxon>
        <taxon>Streptomyces</taxon>
    </lineage>
</organism>